<gene>
    <name evidence="6" type="ORF">ACFPZJ_30220</name>
</gene>
<feature type="domain" description="Purine catabolism PurC-like" evidence="3">
    <location>
        <begin position="29"/>
        <end position="150"/>
    </location>
</feature>
<evidence type="ECO:0000313" key="6">
    <source>
        <dbReference type="EMBL" id="MFC5637967.1"/>
    </source>
</evidence>
<evidence type="ECO:0000259" key="5">
    <source>
        <dbReference type="Pfam" id="PF17853"/>
    </source>
</evidence>
<dbReference type="InterPro" id="IPR051448">
    <property type="entry name" value="CdaR-like_regulators"/>
</dbReference>
<comment type="caution">
    <text evidence="6">The sequence shown here is derived from an EMBL/GenBank/DDBJ whole genome shotgun (WGS) entry which is preliminary data.</text>
</comment>
<dbReference type="RefSeq" id="WP_381028153.1">
    <property type="nucleotide sequence ID" value="NZ_JBHSNY010000011.1"/>
</dbReference>
<dbReference type="InterPro" id="IPR041522">
    <property type="entry name" value="CdaR_GGDEF"/>
</dbReference>
<dbReference type="Gene3D" id="1.10.10.2840">
    <property type="entry name" value="PucR C-terminal helix-turn-helix domain"/>
    <property type="match status" value="1"/>
</dbReference>
<feature type="compositionally biased region" description="Gly residues" evidence="2">
    <location>
        <begin position="260"/>
        <end position="269"/>
    </location>
</feature>
<dbReference type="InterPro" id="IPR042070">
    <property type="entry name" value="PucR_C-HTH_sf"/>
</dbReference>
<evidence type="ECO:0000256" key="1">
    <source>
        <dbReference type="ARBA" id="ARBA00006754"/>
    </source>
</evidence>
<dbReference type="Pfam" id="PF17853">
    <property type="entry name" value="GGDEF_2"/>
    <property type="match status" value="1"/>
</dbReference>
<feature type="compositionally biased region" description="Low complexity" evidence="2">
    <location>
        <begin position="270"/>
        <end position="301"/>
    </location>
</feature>
<keyword evidence="7" id="KW-1185">Reference proteome</keyword>
<feature type="domain" description="CdaR GGDEF-like" evidence="5">
    <location>
        <begin position="371"/>
        <end position="487"/>
    </location>
</feature>
<organism evidence="6 7">
    <name type="scientific">Streptomyces bullii</name>
    <dbReference type="NCBI Taxonomy" id="349910"/>
    <lineage>
        <taxon>Bacteria</taxon>
        <taxon>Bacillati</taxon>
        <taxon>Actinomycetota</taxon>
        <taxon>Actinomycetes</taxon>
        <taxon>Kitasatosporales</taxon>
        <taxon>Streptomycetaceae</taxon>
        <taxon>Streptomyces</taxon>
    </lineage>
</organism>
<reference evidence="7" key="1">
    <citation type="journal article" date="2019" name="Int. J. Syst. Evol. Microbiol.">
        <title>The Global Catalogue of Microorganisms (GCM) 10K type strain sequencing project: providing services to taxonomists for standard genome sequencing and annotation.</title>
        <authorList>
            <consortium name="The Broad Institute Genomics Platform"/>
            <consortium name="The Broad Institute Genome Sequencing Center for Infectious Disease"/>
            <person name="Wu L."/>
            <person name="Ma J."/>
        </authorList>
    </citation>
    <scope>NUCLEOTIDE SEQUENCE [LARGE SCALE GENOMIC DNA]</scope>
    <source>
        <strain evidence="7">CGMCC 4.7248</strain>
    </source>
</reference>
<name>A0ABW0UZD9_9ACTN</name>
<proteinExistence type="inferred from homology"/>
<dbReference type="PANTHER" id="PTHR33744:SF1">
    <property type="entry name" value="DNA-BINDING TRANSCRIPTIONAL ACTIVATOR ADER"/>
    <property type="match status" value="1"/>
</dbReference>
<dbReference type="InterPro" id="IPR025736">
    <property type="entry name" value="PucR_C-HTH_dom"/>
</dbReference>
<dbReference type="EMBL" id="JBHSNY010000011">
    <property type="protein sequence ID" value="MFC5637967.1"/>
    <property type="molecule type" value="Genomic_DNA"/>
</dbReference>
<feature type="region of interest" description="Disordered" evidence="2">
    <location>
        <begin position="1"/>
        <end position="24"/>
    </location>
</feature>
<accession>A0ABW0UZD9</accession>
<evidence type="ECO:0000256" key="2">
    <source>
        <dbReference type="SAM" id="MobiDB-lite"/>
    </source>
</evidence>
<dbReference type="InterPro" id="IPR012914">
    <property type="entry name" value="PucR_dom"/>
</dbReference>
<sequence length="611" mass="65215">MNDDQPTARPPHSDDRDAPASGRAPTVADVLALPVLAAGQPQVVTGVTHLDRPVRWVHITELTDPASFLKGGELVLTTGMPLPDDPAGVRRYVDELADVRAAALVIELVRRYHRPPDALVHACRARGLPLVTLAKDVNFLEVTQVVHALILGHQADAMRRTQRIHEAFTALTLRGAGAEDVVRAAAEMSGRTVVLENLVHQALICEPSGTTAEEALADWERRSRSTPPGDHTQVGGPQGWLTTPVSYQGERWGRLAMLPGGRGGSGGSAGTAATDGTQRTSGTEGTNGTAGTKGTAGPEGTSGTAGTAEPHGAAGPTASHHPPGPAFEPEHITVLERTAMALTVARLIHPTPWERTAHRSALRDLAEQHHHSPEDARARCAALGLPTEDSRFLAILVDLGGGDEAGARETRLHQDLRTAGIPSLVGELAPGRLGVLLALRPSQPWRPVAERVGRTALGLDPAAIVSVGSEVADLVDAARSFREAARVTEATPPGQPLPAGRAFHELPDIGLRRLLYALRQDTRIQDYTERSLGRLIEHDIRHGTDLLTTLGHYLDAAGNKTTAARRGGLSRETMYQRLRTVERLLGADLESGERRTELHVALMALHVLRAR</sequence>
<comment type="similarity">
    <text evidence="1">Belongs to the CdaR family.</text>
</comment>
<dbReference type="Pfam" id="PF13556">
    <property type="entry name" value="HTH_30"/>
    <property type="match status" value="1"/>
</dbReference>
<evidence type="ECO:0000313" key="7">
    <source>
        <dbReference type="Proteomes" id="UP001596154"/>
    </source>
</evidence>
<dbReference type="Proteomes" id="UP001596154">
    <property type="component" value="Unassembled WGS sequence"/>
</dbReference>
<protein>
    <submittedName>
        <fullName evidence="6">PucR family transcriptional regulator ligand-binding domain-containing protein</fullName>
    </submittedName>
</protein>
<evidence type="ECO:0000259" key="4">
    <source>
        <dbReference type="Pfam" id="PF13556"/>
    </source>
</evidence>
<feature type="domain" description="PucR C-terminal helix-turn-helix" evidence="4">
    <location>
        <begin position="546"/>
        <end position="604"/>
    </location>
</feature>
<dbReference type="Pfam" id="PF07905">
    <property type="entry name" value="PucR"/>
    <property type="match status" value="1"/>
</dbReference>
<feature type="region of interest" description="Disordered" evidence="2">
    <location>
        <begin position="218"/>
        <end position="328"/>
    </location>
</feature>
<dbReference type="PANTHER" id="PTHR33744">
    <property type="entry name" value="CARBOHYDRATE DIACID REGULATOR"/>
    <property type="match status" value="1"/>
</dbReference>
<evidence type="ECO:0000259" key="3">
    <source>
        <dbReference type="Pfam" id="PF07905"/>
    </source>
</evidence>